<accession>A0AA38ILF3</accession>
<sequence length="88" mass="9936">MHTSYNNSPLTSYVIIEPTNKPPSWERVNPIGVLSASALKSQAPCGRRTKFHLTGKEIVYWYTAPVPNVSEESVVSYFQTKTPEKHKD</sequence>
<dbReference type="EMBL" id="JALNTZ010000002">
    <property type="protein sequence ID" value="KAJ3660088.1"/>
    <property type="molecule type" value="Genomic_DNA"/>
</dbReference>
<name>A0AA38ILF3_9CUCU</name>
<reference evidence="1" key="1">
    <citation type="journal article" date="2023" name="G3 (Bethesda)">
        <title>Whole genome assemblies of Zophobas morio and Tenebrio molitor.</title>
        <authorList>
            <person name="Kaur S."/>
            <person name="Stinson S.A."/>
            <person name="diCenzo G.C."/>
        </authorList>
    </citation>
    <scope>NUCLEOTIDE SEQUENCE</scope>
    <source>
        <strain evidence="1">QUZm001</strain>
    </source>
</reference>
<evidence type="ECO:0000313" key="2">
    <source>
        <dbReference type="Proteomes" id="UP001168821"/>
    </source>
</evidence>
<comment type="caution">
    <text evidence="1">The sequence shown here is derived from an EMBL/GenBank/DDBJ whole genome shotgun (WGS) entry which is preliminary data.</text>
</comment>
<proteinExistence type="predicted"/>
<evidence type="ECO:0000313" key="1">
    <source>
        <dbReference type="EMBL" id="KAJ3660088.1"/>
    </source>
</evidence>
<dbReference type="AlphaFoldDB" id="A0AA38ILF3"/>
<gene>
    <name evidence="1" type="ORF">Zmor_004558</name>
</gene>
<keyword evidence="2" id="KW-1185">Reference proteome</keyword>
<dbReference type="Proteomes" id="UP001168821">
    <property type="component" value="Unassembled WGS sequence"/>
</dbReference>
<protein>
    <submittedName>
        <fullName evidence="1">Uncharacterized protein</fullName>
    </submittedName>
</protein>
<organism evidence="1 2">
    <name type="scientific">Zophobas morio</name>
    <dbReference type="NCBI Taxonomy" id="2755281"/>
    <lineage>
        <taxon>Eukaryota</taxon>
        <taxon>Metazoa</taxon>
        <taxon>Ecdysozoa</taxon>
        <taxon>Arthropoda</taxon>
        <taxon>Hexapoda</taxon>
        <taxon>Insecta</taxon>
        <taxon>Pterygota</taxon>
        <taxon>Neoptera</taxon>
        <taxon>Endopterygota</taxon>
        <taxon>Coleoptera</taxon>
        <taxon>Polyphaga</taxon>
        <taxon>Cucujiformia</taxon>
        <taxon>Tenebrionidae</taxon>
        <taxon>Zophobas</taxon>
    </lineage>
</organism>